<name>A0A8X6VVA0_TRICX</name>
<reference evidence="1" key="1">
    <citation type="submission" date="2020-08" db="EMBL/GenBank/DDBJ databases">
        <title>Multicomponent nature underlies the extraordinary mechanical properties of spider dragline silk.</title>
        <authorList>
            <person name="Kono N."/>
            <person name="Nakamura H."/>
            <person name="Mori M."/>
            <person name="Yoshida Y."/>
            <person name="Ohtoshi R."/>
            <person name="Malay A.D."/>
            <person name="Moran D.A.P."/>
            <person name="Tomita M."/>
            <person name="Numata K."/>
            <person name="Arakawa K."/>
        </authorList>
    </citation>
    <scope>NUCLEOTIDE SEQUENCE</scope>
</reference>
<accession>A0A8X6VVA0</accession>
<protein>
    <submittedName>
        <fullName evidence="1">Uncharacterized protein</fullName>
    </submittedName>
</protein>
<evidence type="ECO:0000313" key="1">
    <source>
        <dbReference type="EMBL" id="GFY23066.1"/>
    </source>
</evidence>
<dbReference type="EMBL" id="BMAU01021362">
    <property type="protein sequence ID" value="GFY23066.1"/>
    <property type="molecule type" value="Genomic_DNA"/>
</dbReference>
<dbReference type="Proteomes" id="UP000887159">
    <property type="component" value="Unassembled WGS sequence"/>
</dbReference>
<comment type="caution">
    <text evidence="1">The sequence shown here is derived from an EMBL/GenBank/DDBJ whole genome shotgun (WGS) entry which is preliminary data.</text>
</comment>
<dbReference type="AlphaFoldDB" id="A0A8X6VVA0"/>
<gene>
    <name evidence="1" type="ORF">TNCV_3763061</name>
</gene>
<evidence type="ECO:0000313" key="2">
    <source>
        <dbReference type="Proteomes" id="UP000887159"/>
    </source>
</evidence>
<proteinExistence type="predicted"/>
<organism evidence="1 2">
    <name type="scientific">Trichonephila clavipes</name>
    <name type="common">Golden silk orbweaver</name>
    <name type="synonym">Nephila clavipes</name>
    <dbReference type="NCBI Taxonomy" id="2585209"/>
    <lineage>
        <taxon>Eukaryota</taxon>
        <taxon>Metazoa</taxon>
        <taxon>Ecdysozoa</taxon>
        <taxon>Arthropoda</taxon>
        <taxon>Chelicerata</taxon>
        <taxon>Arachnida</taxon>
        <taxon>Araneae</taxon>
        <taxon>Araneomorphae</taxon>
        <taxon>Entelegynae</taxon>
        <taxon>Araneoidea</taxon>
        <taxon>Nephilidae</taxon>
        <taxon>Trichonephila</taxon>
    </lineage>
</organism>
<keyword evidence="2" id="KW-1185">Reference proteome</keyword>
<sequence>MLIVESLEQLSLYSLERQSDEFFHRKDERNNLLPNITWKAICAIASATRGLSATEHVILNLGQVTWTSPELAPSSPNYHTTSTGGRFISTDIECISALHGGSLVVLHIQIKDRKKVTSGPIPLLVNLVVVKFR</sequence>